<protein>
    <submittedName>
        <fullName evidence="1">Uncharacterized protein</fullName>
    </submittedName>
</protein>
<dbReference type="EnsemblPlants" id="AET3Gv20394800.52">
    <property type="protein sequence ID" value="AET3Gv20394800.52"/>
    <property type="gene ID" value="AET3Gv20394800"/>
</dbReference>
<organism evidence="1 2">
    <name type="scientific">Aegilops tauschii subsp. strangulata</name>
    <name type="common">Goatgrass</name>
    <dbReference type="NCBI Taxonomy" id="200361"/>
    <lineage>
        <taxon>Eukaryota</taxon>
        <taxon>Viridiplantae</taxon>
        <taxon>Streptophyta</taxon>
        <taxon>Embryophyta</taxon>
        <taxon>Tracheophyta</taxon>
        <taxon>Spermatophyta</taxon>
        <taxon>Magnoliopsida</taxon>
        <taxon>Liliopsida</taxon>
        <taxon>Poales</taxon>
        <taxon>Poaceae</taxon>
        <taxon>BOP clade</taxon>
        <taxon>Pooideae</taxon>
        <taxon>Triticodae</taxon>
        <taxon>Triticeae</taxon>
        <taxon>Triticinae</taxon>
        <taxon>Aegilops</taxon>
    </lineage>
</organism>
<sequence length="57" mass="6139">MGRRGLLGAAMVGNASWWPINAAQFVYVVSGSFPEAWTGFSRKAFASLCGFVRLSLV</sequence>
<reference evidence="2" key="2">
    <citation type="journal article" date="2017" name="Nat. Plants">
        <title>The Aegilops tauschii genome reveals multiple impacts of transposons.</title>
        <authorList>
            <person name="Zhao G."/>
            <person name="Zou C."/>
            <person name="Li K."/>
            <person name="Wang K."/>
            <person name="Li T."/>
            <person name="Gao L."/>
            <person name="Zhang X."/>
            <person name="Wang H."/>
            <person name="Yang Z."/>
            <person name="Liu X."/>
            <person name="Jiang W."/>
            <person name="Mao L."/>
            <person name="Kong X."/>
            <person name="Jiao Y."/>
            <person name="Jia J."/>
        </authorList>
    </citation>
    <scope>NUCLEOTIDE SEQUENCE [LARGE SCALE GENOMIC DNA]</scope>
    <source>
        <strain evidence="2">cv. AL8/78</strain>
    </source>
</reference>
<evidence type="ECO:0000313" key="2">
    <source>
        <dbReference type="Proteomes" id="UP000015105"/>
    </source>
</evidence>
<reference evidence="1" key="3">
    <citation type="journal article" date="2017" name="Nature">
        <title>Genome sequence of the progenitor of the wheat D genome Aegilops tauschii.</title>
        <authorList>
            <person name="Luo M.C."/>
            <person name="Gu Y.Q."/>
            <person name="Puiu D."/>
            <person name="Wang H."/>
            <person name="Twardziok S.O."/>
            <person name="Deal K.R."/>
            <person name="Huo N."/>
            <person name="Zhu T."/>
            <person name="Wang L."/>
            <person name="Wang Y."/>
            <person name="McGuire P.E."/>
            <person name="Liu S."/>
            <person name="Long H."/>
            <person name="Ramasamy R.K."/>
            <person name="Rodriguez J.C."/>
            <person name="Van S.L."/>
            <person name="Yuan L."/>
            <person name="Wang Z."/>
            <person name="Xia Z."/>
            <person name="Xiao L."/>
            <person name="Anderson O.D."/>
            <person name="Ouyang S."/>
            <person name="Liang Y."/>
            <person name="Zimin A.V."/>
            <person name="Pertea G."/>
            <person name="Qi P."/>
            <person name="Bennetzen J.L."/>
            <person name="Dai X."/>
            <person name="Dawson M.W."/>
            <person name="Muller H.G."/>
            <person name="Kugler K."/>
            <person name="Rivarola-Duarte L."/>
            <person name="Spannagl M."/>
            <person name="Mayer K.F.X."/>
            <person name="Lu F.H."/>
            <person name="Bevan M.W."/>
            <person name="Leroy P."/>
            <person name="Li P."/>
            <person name="You F.M."/>
            <person name="Sun Q."/>
            <person name="Liu Z."/>
            <person name="Lyons E."/>
            <person name="Wicker T."/>
            <person name="Salzberg S.L."/>
            <person name="Devos K.M."/>
            <person name="Dvorak J."/>
        </authorList>
    </citation>
    <scope>NUCLEOTIDE SEQUENCE [LARGE SCALE GENOMIC DNA]</scope>
    <source>
        <strain evidence="1">cv. AL8/78</strain>
    </source>
</reference>
<dbReference type="Gramene" id="AET3Gv20394800.52">
    <property type="protein sequence ID" value="AET3Gv20394800.52"/>
    <property type="gene ID" value="AET3Gv20394800"/>
</dbReference>
<keyword evidence="2" id="KW-1185">Reference proteome</keyword>
<reference evidence="1" key="4">
    <citation type="submission" date="2019-03" db="UniProtKB">
        <authorList>
            <consortium name="EnsemblPlants"/>
        </authorList>
    </citation>
    <scope>IDENTIFICATION</scope>
</reference>
<name>A0A453ELZ2_AEGTS</name>
<dbReference type="Proteomes" id="UP000015105">
    <property type="component" value="Chromosome 3D"/>
</dbReference>
<proteinExistence type="predicted"/>
<reference evidence="1" key="5">
    <citation type="journal article" date="2021" name="G3 (Bethesda)">
        <title>Aegilops tauschii genome assembly Aet v5.0 features greater sequence contiguity and improved annotation.</title>
        <authorList>
            <person name="Wang L."/>
            <person name="Zhu T."/>
            <person name="Rodriguez J.C."/>
            <person name="Deal K.R."/>
            <person name="Dubcovsky J."/>
            <person name="McGuire P.E."/>
            <person name="Lux T."/>
            <person name="Spannagl M."/>
            <person name="Mayer K.F.X."/>
            <person name="Baldrich P."/>
            <person name="Meyers B.C."/>
            <person name="Huo N."/>
            <person name="Gu Y.Q."/>
            <person name="Zhou H."/>
            <person name="Devos K.M."/>
            <person name="Bennetzen J.L."/>
            <person name="Unver T."/>
            <person name="Budak H."/>
            <person name="Gulick P.J."/>
            <person name="Galiba G."/>
            <person name="Kalapos B."/>
            <person name="Nelson D.R."/>
            <person name="Li P."/>
            <person name="You F.M."/>
            <person name="Luo M.C."/>
            <person name="Dvorak J."/>
        </authorList>
    </citation>
    <scope>NUCLEOTIDE SEQUENCE [LARGE SCALE GENOMIC DNA]</scope>
    <source>
        <strain evidence="1">cv. AL8/78</strain>
    </source>
</reference>
<dbReference type="AlphaFoldDB" id="A0A453ELZ2"/>
<reference evidence="2" key="1">
    <citation type="journal article" date="2014" name="Science">
        <title>Ancient hybridizations among the ancestral genomes of bread wheat.</title>
        <authorList>
            <consortium name="International Wheat Genome Sequencing Consortium,"/>
            <person name="Marcussen T."/>
            <person name="Sandve S.R."/>
            <person name="Heier L."/>
            <person name="Spannagl M."/>
            <person name="Pfeifer M."/>
            <person name="Jakobsen K.S."/>
            <person name="Wulff B.B."/>
            <person name="Steuernagel B."/>
            <person name="Mayer K.F."/>
            <person name="Olsen O.A."/>
        </authorList>
    </citation>
    <scope>NUCLEOTIDE SEQUENCE [LARGE SCALE GENOMIC DNA]</scope>
    <source>
        <strain evidence="2">cv. AL8/78</strain>
    </source>
</reference>
<accession>A0A453ELZ2</accession>
<evidence type="ECO:0000313" key="1">
    <source>
        <dbReference type="EnsemblPlants" id="AET3Gv20394800.52"/>
    </source>
</evidence>